<accession>D1YWZ9</accession>
<proteinExistence type="predicted"/>
<dbReference type="KEGG" id="mpd:MCP_0899"/>
<feature type="transmembrane region" description="Helical" evidence="1">
    <location>
        <begin position="6"/>
        <end position="22"/>
    </location>
</feature>
<dbReference type="STRING" id="304371.MCP_0899"/>
<name>D1YWZ9_METPS</name>
<evidence type="ECO:0000313" key="3">
    <source>
        <dbReference type="Proteomes" id="UP000001882"/>
    </source>
</evidence>
<dbReference type="eggNOG" id="arCOG03391">
    <property type="taxonomic scope" value="Archaea"/>
</dbReference>
<dbReference type="OrthoDB" id="200338at2157"/>
<protein>
    <recommendedName>
        <fullName evidence="4">Metal-dependent hydrolase</fullName>
    </recommendedName>
</protein>
<evidence type="ECO:0008006" key="4">
    <source>
        <dbReference type="Google" id="ProtNLM"/>
    </source>
</evidence>
<sequence length="190" mass="21736">MLFFGHIGITLGVFLVIFFIVKGNVDYRLVIIGSILPDIIDKPLYLLLYGTMPESGRFLGHTILFVLILIGLAIVVYRDRRYAGLFALPVAALLHIIQDEMWEAPRSLFWPLMGFDPKFKLNATFANSTIPERTIDYSASIIHSNSHNLYTYQTEFIGIIILSMFAFYYKLYVPANLKEFILHGTLNNNH</sequence>
<dbReference type="AlphaFoldDB" id="D1YWZ9"/>
<keyword evidence="1" id="KW-1133">Transmembrane helix</keyword>
<reference evidence="2 3" key="2">
    <citation type="journal article" date="2008" name="Int. J. Syst. Evol. Microbiol.">
        <title>Methanocella paludicola gen. nov., sp. nov., a methane-producing archaeon, the first isolate of the lineage 'Rice Cluster I', and proposal of the new archaeal order Methanocellales ord. nov.</title>
        <authorList>
            <person name="Sakai S."/>
            <person name="Imachi H."/>
            <person name="Hanada S."/>
            <person name="Ohashi A."/>
            <person name="Harada H."/>
            <person name="Kamagata Y."/>
        </authorList>
    </citation>
    <scope>NUCLEOTIDE SEQUENCE [LARGE SCALE GENOMIC DNA]</scope>
    <source>
        <strain evidence="3">DSM 17711 / JCM 13418 / NBRC 101707 / SANAE</strain>
    </source>
</reference>
<reference evidence="2 3" key="1">
    <citation type="journal article" date="2007" name="Appl. Environ. Microbiol.">
        <title>Isolation of key methanogens for global methane emission from rice paddy fields: a novel isolate affiliated with the clone cluster rice cluster I.</title>
        <authorList>
            <person name="Sakai S."/>
            <person name="Imachi H."/>
            <person name="Sekiguchi Y."/>
            <person name="Ohashi A."/>
            <person name="Harada H."/>
            <person name="Kamagata Y."/>
        </authorList>
    </citation>
    <scope>NUCLEOTIDE SEQUENCE [LARGE SCALE GENOMIC DNA]</scope>
    <source>
        <strain evidence="3">DSM 17711 / JCM 13418 / NBRC 101707 / SANAE</strain>
    </source>
</reference>
<feature type="transmembrane region" description="Helical" evidence="1">
    <location>
        <begin position="58"/>
        <end position="77"/>
    </location>
</feature>
<gene>
    <name evidence="2" type="ordered locus">MCP_0899</name>
</gene>
<keyword evidence="3" id="KW-1185">Reference proteome</keyword>
<keyword evidence="1" id="KW-0472">Membrane</keyword>
<reference evidence="3" key="3">
    <citation type="journal article" date="2011" name="PLoS ONE">
        <title>Genome sequence of a mesophilic hydrogenotrophic methanogen Methanocella paludicola, the first cultivated representative of the order Methanocellales.</title>
        <authorList>
            <person name="Sakai S."/>
            <person name="Takaki Y."/>
            <person name="Shimamura S."/>
            <person name="Sekine M."/>
            <person name="Tajima T."/>
            <person name="Kosugi H."/>
            <person name="Ichikawa N."/>
            <person name="Tasumi E."/>
            <person name="Hiraki A.T."/>
            <person name="Shimizu A."/>
            <person name="Kato Y."/>
            <person name="Nishiko R."/>
            <person name="Mori K."/>
            <person name="Fujita N."/>
            <person name="Imachi H."/>
            <person name="Takai K."/>
        </authorList>
    </citation>
    <scope>NUCLEOTIDE SEQUENCE [LARGE SCALE GENOMIC DNA]</scope>
    <source>
        <strain evidence="3">DSM 17711 / JCM 13418 / NBRC 101707 / SANAE</strain>
    </source>
</reference>
<dbReference type="InterPro" id="IPR007404">
    <property type="entry name" value="YdjM-like"/>
</dbReference>
<dbReference type="InParanoid" id="D1YWZ9"/>
<evidence type="ECO:0000256" key="1">
    <source>
        <dbReference type="SAM" id="Phobius"/>
    </source>
</evidence>
<dbReference type="Proteomes" id="UP000001882">
    <property type="component" value="Chromosome"/>
</dbReference>
<evidence type="ECO:0000313" key="2">
    <source>
        <dbReference type="EMBL" id="BAI60971.1"/>
    </source>
</evidence>
<dbReference type="GeneID" id="8680930"/>
<feature type="transmembrane region" description="Helical" evidence="1">
    <location>
        <begin position="156"/>
        <end position="173"/>
    </location>
</feature>
<dbReference type="RefSeq" id="WP_012899650.1">
    <property type="nucleotide sequence ID" value="NC_013665.1"/>
</dbReference>
<keyword evidence="1" id="KW-0812">Transmembrane</keyword>
<dbReference type="PATRIC" id="fig|304371.9.peg.925"/>
<organism evidence="2 3">
    <name type="scientific">Methanocella paludicola (strain DSM 17711 / JCM 13418 / NBRC 101707 / SANAE)</name>
    <dbReference type="NCBI Taxonomy" id="304371"/>
    <lineage>
        <taxon>Archaea</taxon>
        <taxon>Methanobacteriati</taxon>
        <taxon>Methanobacteriota</taxon>
        <taxon>Stenosarchaea group</taxon>
        <taxon>Methanomicrobia</taxon>
        <taxon>Methanocellales</taxon>
        <taxon>Methanocellaceae</taxon>
        <taxon>Methanocella</taxon>
    </lineage>
</organism>
<dbReference type="Pfam" id="PF04307">
    <property type="entry name" value="YdjM"/>
    <property type="match status" value="1"/>
</dbReference>
<dbReference type="EMBL" id="AP011532">
    <property type="protein sequence ID" value="BAI60971.1"/>
    <property type="molecule type" value="Genomic_DNA"/>
</dbReference>